<dbReference type="PROSITE" id="PS00383">
    <property type="entry name" value="TYR_PHOSPHATASE_1"/>
    <property type="match status" value="2"/>
</dbReference>
<comment type="caution">
    <text evidence="14">The sequence shown here is derived from an EMBL/GenBank/DDBJ whole genome shotgun (WGS) entry which is preliminary data.</text>
</comment>
<dbReference type="Gene3D" id="3.90.190.10">
    <property type="entry name" value="Protein tyrosine phosphatase superfamily"/>
    <property type="match status" value="2"/>
</dbReference>
<evidence type="ECO:0000259" key="13">
    <source>
        <dbReference type="PROSITE" id="PS50853"/>
    </source>
</evidence>
<dbReference type="SUPFAM" id="SSF49265">
    <property type="entry name" value="Fibronectin type III"/>
    <property type="match status" value="1"/>
</dbReference>
<accession>A0AAD9JML6</accession>
<dbReference type="EC" id="3.1.3.48" evidence="3"/>
<evidence type="ECO:0000259" key="12">
    <source>
        <dbReference type="PROSITE" id="PS50056"/>
    </source>
</evidence>
<proteinExistence type="inferred from homology"/>
<evidence type="ECO:0000256" key="5">
    <source>
        <dbReference type="ARBA" id="ARBA00022801"/>
    </source>
</evidence>
<keyword evidence="6" id="KW-0904">Protein phosphatase</keyword>
<protein>
    <recommendedName>
        <fullName evidence="3">protein-tyrosine-phosphatase</fullName>
        <ecNumber evidence="3">3.1.3.48</ecNumber>
    </recommendedName>
</protein>
<evidence type="ECO:0000313" key="14">
    <source>
        <dbReference type="EMBL" id="KAK2155864.1"/>
    </source>
</evidence>
<organism evidence="14 15">
    <name type="scientific">Paralvinella palmiformis</name>
    <dbReference type="NCBI Taxonomy" id="53620"/>
    <lineage>
        <taxon>Eukaryota</taxon>
        <taxon>Metazoa</taxon>
        <taxon>Spiralia</taxon>
        <taxon>Lophotrochozoa</taxon>
        <taxon>Annelida</taxon>
        <taxon>Polychaeta</taxon>
        <taxon>Sedentaria</taxon>
        <taxon>Canalipalpata</taxon>
        <taxon>Terebellida</taxon>
        <taxon>Terebelliformia</taxon>
        <taxon>Alvinellidae</taxon>
        <taxon>Paralvinella</taxon>
    </lineage>
</organism>
<dbReference type="GO" id="GO:0004725">
    <property type="term" value="F:protein tyrosine phosphatase activity"/>
    <property type="evidence" value="ECO:0007669"/>
    <property type="project" value="UniProtKB-EC"/>
</dbReference>
<evidence type="ECO:0000256" key="8">
    <source>
        <dbReference type="ARBA" id="ARBA00051722"/>
    </source>
</evidence>
<feature type="domain" description="Fibronectin type-III" evidence="13">
    <location>
        <begin position="161"/>
        <end position="262"/>
    </location>
</feature>
<dbReference type="InterPro" id="IPR036116">
    <property type="entry name" value="FN3_sf"/>
</dbReference>
<dbReference type="Proteomes" id="UP001208570">
    <property type="component" value="Unassembled WGS sequence"/>
</dbReference>
<dbReference type="SUPFAM" id="SSF49785">
    <property type="entry name" value="Galactose-binding domain-like"/>
    <property type="match status" value="1"/>
</dbReference>
<gene>
    <name evidence="14" type="ORF">LSH36_229g04057</name>
</gene>
<evidence type="ECO:0000259" key="11">
    <source>
        <dbReference type="PROSITE" id="PS50055"/>
    </source>
</evidence>
<evidence type="ECO:0000256" key="1">
    <source>
        <dbReference type="ARBA" id="ARBA00004167"/>
    </source>
</evidence>
<evidence type="ECO:0000256" key="3">
    <source>
        <dbReference type="ARBA" id="ARBA00013064"/>
    </source>
</evidence>
<comment type="catalytic activity">
    <reaction evidence="8">
        <text>O-phospho-L-tyrosyl-[protein] + H2O = L-tyrosyl-[protein] + phosphate</text>
        <dbReference type="Rhea" id="RHEA:10684"/>
        <dbReference type="Rhea" id="RHEA-COMP:10136"/>
        <dbReference type="Rhea" id="RHEA-COMP:20101"/>
        <dbReference type="ChEBI" id="CHEBI:15377"/>
        <dbReference type="ChEBI" id="CHEBI:43474"/>
        <dbReference type="ChEBI" id="CHEBI:46858"/>
        <dbReference type="ChEBI" id="CHEBI:61978"/>
        <dbReference type="EC" id="3.1.3.48"/>
    </reaction>
</comment>
<dbReference type="SMART" id="SM00194">
    <property type="entry name" value="PTPc"/>
    <property type="match status" value="2"/>
</dbReference>
<dbReference type="SMART" id="SM00404">
    <property type="entry name" value="PTPc_motif"/>
    <property type="match status" value="2"/>
</dbReference>
<dbReference type="InterPro" id="IPR003961">
    <property type="entry name" value="FN3_dom"/>
</dbReference>
<dbReference type="Pfam" id="PF00102">
    <property type="entry name" value="Y_phosphatase"/>
    <property type="match status" value="2"/>
</dbReference>
<dbReference type="InterPro" id="IPR016130">
    <property type="entry name" value="Tyr_Pase_AS"/>
</dbReference>
<keyword evidence="5" id="KW-0378">Hydrolase</keyword>
<evidence type="ECO:0000256" key="9">
    <source>
        <dbReference type="SAM" id="MobiDB-lite"/>
    </source>
</evidence>
<evidence type="ECO:0000256" key="6">
    <source>
        <dbReference type="ARBA" id="ARBA00022912"/>
    </source>
</evidence>
<feature type="region of interest" description="Disordered" evidence="9">
    <location>
        <begin position="313"/>
        <end position="360"/>
    </location>
</feature>
<evidence type="ECO:0000256" key="2">
    <source>
        <dbReference type="ARBA" id="ARBA00009580"/>
    </source>
</evidence>
<comment type="subcellular location">
    <subcellularLocation>
        <location evidence="1">Membrane</location>
        <topology evidence="1">Single-pass membrane protein</topology>
    </subcellularLocation>
</comment>
<evidence type="ECO:0000256" key="4">
    <source>
        <dbReference type="ARBA" id="ARBA00022729"/>
    </source>
</evidence>
<feature type="compositionally biased region" description="Basic and acidic residues" evidence="9">
    <location>
        <begin position="350"/>
        <end position="359"/>
    </location>
</feature>
<dbReference type="AlphaFoldDB" id="A0AAD9JML6"/>
<name>A0AAD9JML6_9ANNE</name>
<dbReference type="PANTHER" id="PTHR19134">
    <property type="entry name" value="RECEPTOR-TYPE TYROSINE-PROTEIN PHOSPHATASE"/>
    <property type="match status" value="1"/>
</dbReference>
<dbReference type="CDD" id="cd00047">
    <property type="entry name" value="PTPc"/>
    <property type="match status" value="1"/>
</dbReference>
<keyword evidence="10" id="KW-0812">Transmembrane</keyword>
<dbReference type="PROSITE" id="PS50853">
    <property type="entry name" value="FN3"/>
    <property type="match status" value="1"/>
</dbReference>
<dbReference type="PANTHER" id="PTHR19134:SF562">
    <property type="entry name" value="PROTEIN-TYROSINE-PHOSPHATASE"/>
    <property type="match status" value="1"/>
</dbReference>
<dbReference type="FunFam" id="3.90.190.10:FF:000102">
    <property type="entry name" value="Receptor-type tyrosine-protein phosphatase"/>
    <property type="match status" value="2"/>
</dbReference>
<dbReference type="GO" id="GO:0016020">
    <property type="term" value="C:membrane"/>
    <property type="evidence" value="ECO:0007669"/>
    <property type="project" value="UniProtKB-SubCell"/>
</dbReference>
<dbReference type="Gene3D" id="2.60.120.260">
    <property type="entry name" value="Galactose-binding domain-like"/>
    <property type="match status" value="1"/>
</dbReference>
<dbReference type="PROSITE" id="PS50056">
    <property type="entry name" value="TYR_PHOSPHATASE_2"/>
    <property type="match status" value="2"/>
</dbReference>
<dbReference type="PRINTS" id="PR00700">
    <property type="entry name" value="PRTYPHPHTASE"/>
</dbReference>
<dbReference type="InterPro" id="IPR008979">
    <property type="entry name" value="Galactose-bd-like_sf"/>
</dbReference>
<evidence type="ECO:0000256" key="10">
    <source>
        <dbReference type="SAM" id="Phobius"/>
    </source>
</evidence>
<dbReference type="EMBL" id="JAODUP010000229">
    <property type="protein sequence ID" value="KAK2155864.1"/>
    <property type="molecule type" value="Genomic_DNA"/>
</dbReference>
<feature type="domain" description="Tyrosine-protein phosphatase" evidence="11">
    <location>
        <begin position="709"/>
        <end position="976"/>
    </location>
</feature>
<keyword evidence="4" id="KW-0732">Signal</keyword>
<dbReference type="InterPro" id="IPR029021">
    <property type="entry name" value="Prot-tyrosine_phosphatase-like"/>
</dbReference>
<dbReference type="SUPFAM" id="SSF52799">
    <property type="entry name" value="(Phosphotyrosine protein) phosphatases II"/>
    <property type="match status" value="2"/>
</dbReference>
<evidence type="ECO:0000256" key="7">
    <source>
        <dbReference type="ARBA" id="ARBA00023136"/>
    </source>
</evidence>
<feature type="transmembrane region" description="Helical" evidence="10">
    <location>
        <begin position="279"/>
        <end position="303"/>
    </location>
</feature>
<dbReference type="InterPro" id="IPR000242">
    <property type="entry name" value="PTP_cat"/>
</dbReference>
<feature type="domain" description="Tyrosine specific protein phosphatases" evidence="12">
    <location>
        <begin position="596"/>
        <end position="667"/>
    </location>
</feature>
<keyword evidence="15" id="KW-1185">Reference proteome</keyword>
<dbReference type="InterPro" id="IPR003595">
    <property type="entry name" value="Tyr_Pase_cat"/>
</dbReference>
<feature type="compositionally biased region" description="Basic and acidic residues" evidence="9">
    <location>
        <begin position="313"/>
        <end position="327"/>
    </location>
</feature>
<reference evidence="14" key="1">
    <citation type="journal article" date="2023" name="Mol. Biol. Evol.">
        <title>Third-Generation Sequencing Reveals the Adaptive Role of the Epigenome in Three Deep-Sea Polychaetes.</title>
        <authorList>
            <person name="Perez M."/>
            <person name="Aroh O."/>
            <person name="Sun Y."/>
            <person name="Lan Y."/>
            <person name="Juniper S.K."/>
            <person name="Young C.R."/>
            <person name="Angers B."/>
            <person name="Qian P.Y."/>
        </authorList>
    </citation>
    <scope>NUCLEOTIDE SEQUENCE</scope>
    <source>
        <strain evidence="14">P08H-3</strain>
    </source>
</reference>
<dbReference type="CDD" id="cd00063">
    <property type="entry name" value="FN3"/>
    <property type="match status" value="1"/>
</dbReference>
<dbReference type="InterPro" id="IPR000387">
    <property type="entry name" value="Tyr_Pase_dom"/>
</dbReference>
<evidence type="ECO:0000313" key="15">
    <source>
        <dbReference type="Proteomes" id="UP001208570"/>
    </source>
</evidence>
<feature type="domain" description="Tyrosine-protein phosphatase" evidence="11">
    <location>
        <begin position="423"/>
        <end position="676"/>
    </location>
</feature>
<feature type="domain" description="Tyrosine specific protein phosphatases" evidence="12">
    <location>
        <begin position="891"/>
        <end position="967"/>
    </location>
</feature>
<sequence length="987" mass="113834">MTLSWIVCLDIHINAALTACISAKVIGVWFGKLVWRRKLGLLYYVLALATLTNITEFVECDGGICPSGCDEAPLGYNWRGPACQIGNVGLHKSANMTVIGDYSHLYPATGALDGVNPGIISSSCAHPASIKPAEWWTDLGDVHKIYNITIYGRTDEKTDGTNNTISVRNTTNNSIEIEWQHLTGITEILKEYYGYLIQYKDDTTDGSYIDVRVNYTSSSYWKIENLNSYTDYSIEIKPFRMFDNNKDYGSPYPVLQVKTRCGRLQSEYERNQQNSHFDFLPVTCGVVVVLVMIIIIIVGVIMWKRRKSSKSPNVREYDNETFDRENDNISSQDSPDVVNNYSRRNNRNRTIHDDHRESQLSENCVSVENDKDLTKVKDQSHSDDVTQVTYEPDTEESLYANSAVAVSSFEGYVARKMARTKELSDDYKLFPPPDLSRCKMALTADNKQKNRYRNIYAYDDTRVILDGEEENSYINATYITGYNKKKEYIATQGPKDTTFVDFWRLLWQEKANRIVMVTNVKEKGKQKIDPYWPHDVGDSLTLDDFKVKTEAVDRSVDYVTRIMSVSRGGEYHTVHQFHFTTWEDKRRPIHGSHTILAFLNKVHSLDKFSQGPLIVHCSAGVGRTGTFIALDILQQMAIKQKSVDIFNCVQRLRNERMLMVQTLDQYIFLHEAMVEFIKSGHTSMDYQEFQATFANILQSDPGTQVMTRIKKELQTLNELKKSTINPRRDGLKPENVNKNRNKDVIPDEFQRLFLSRGKGGNYINAVFSDSFQAHKTYVVTQMPLPQTILDFWQLILENEIQAIVMLNEMDPEDKICLPYWPESVNTKEIYGRVEVELMSVKEQDFIVTREMKVTELTMKKLSKPDVLMIRQFQLLSWPQANDLPPDRGHLLTLLERFGNWQQKKQEADAKWKTLVHCIDGGSRSGMFCGASFMLDKMKAEQELDAFLAVRYVTRNRPQFFTKLHEYKFLYQMAMEYLKGHTDYYNIH</sequence>
<dbReference type="PROSITE" id="PS50055">
    <property type="entry name" value="TYR_PHOSPHATASE_PTP"/>
    <property type="match status" value="2"/>
</dbReference>
<keyword evidence="10" id="KW-1133">Transmembrane helix</keyword>
<dbReference type="InterPro" id="IPR050348">
    <property type="entry name" value="Protein-Tyr_Phosphatase"/>
</dbReference>
<keyword evidence="7 10" id="KW-0472">Membrane</keyword>
<comment type="similarity">
    <text evidence="2">Belongs to the protein-tyrosine phosphatase family.</text>
</comment>